<dbReference type="Proteomes" id="UP000198606">
    <property type="component" value="Unassembled WGS sequence"/>
</dbReference>
<dbReference type="SUPFAM" id="SSF46689">
    <property type="entry name" value="Homeodomain-like"/>
    <property type="match status" value="1"/>
</dbReference>
<sequence length="212" mass="23327">MKVKAPAKALPAKIAARPRTKPAEVRLDELMAAAERLFLAQGVEATTINEIVEAAQVAKGTFYHYFASKNEMLEALGRRYTEQFMLSLEKAMAPCAPDDWAERLRVWIHANVETYLATFRTHDIVYTNHHHHDRANPAKNAILDQLLAIIEGGKAAGVWAPEQPRVVALLIYSGVHGATDDIIATQAKDCVPFAQSVADACLRMLSPAVTAR</sequence>
<evidence type="ECO:0000259" key="4">
    <source>
        <dbReference type="PROSITE" id="PS50977"/>
    </source>
</evidence>
<feature type="domain" description="HTH tetR-type" evidence="4">
    <location>
        <begin position="24"/>
        <end position="84"/>
    </location>
</feature>
<dbReference type="RefSeq" id="WP_084307377.1">
    <property type="nucleotide sequence ID" value="NZ_FNDG01000013.1"/>
</dbReference>
<dbReference type="AlphaFoldDB" id="A0A1G8IRJ3"/>
<keyword evidence="2 3" id="KW-0238">DNA-binding</keyword>
<accession>A0A1G8IRJ3</accession>
<dbReference type="InterPro" id="IPR050109">
    <property type="entry name" value="HTH-type_TetR-like_transc_reg"/>
</dbReference>
<protein>
    <submittedName>
        <fullName evidence="5">Transcriptional regulator, TetR family</fullName>
    </submittedName>
</protein>
<dbReference type="Gene3D" id="1.10.357.10">
    <property type="entry name" value="Tetracycline Repressor, domain 2"/>
    <property type="match status" value="1"/>
</dbReference>
<dbReference type="EMBL" id="FNDG01000013">
    <property type="protein sequence ID" value="SDI21472.1"/>
    <property type="molecule type" value="Genomic_DNA"/>
</dbReference>
<dbReference type="PRINTS" id="PR00455">
    <property type="entry name" value="HTHTETR"/>
</dbReference>
<dbReference type="InterPro" id="IPR009057">
    <property type="entry name" value="Homeodomain-like_sf"/>
</dbReference>
<dbReference type="GO" id="GO:0003700">
    <property type="term" value="F:DNA-binding transcription factor activity"/>
    <property type="evidence" value="ECO:0007669"/>
    <property type="project" value="TreeGrafter"/>
</dbReference>
<reference evidence="5 6" key="1">
    <citation type="submission" date="2016-10" db="EMBL/GenBank/DDBJ databases">
        <authorList>
            <person name="de Groot N.N."/>
        </authorList>
    </citation>
    <scope>NUCLEOTIDE SEQUENCE [LARGE SCALE GENOMIC DNA]</scope>
    <source>
        <strain evidence="5 6">LMG 18387</strain>
    </source>
</reference>
<dbReference type="PROSITE" id="PS01081">
    <property type="entry name" value="HTH_TETR_1"/>
    <property type="match status" value="1"/>
</dbReference>
<dbReference type="InterPro" id="IPR036271">
    <property type="entry name" value="Tet_transcr_reg_TetR-rel_C_sf"/>
</dbReference>
<dbReference type="STRING" id="29435.SAMN05216588_11324"/>
<dbReference type="SUPFAM" id="SSF48498">
    <property type="entry name" value="Tetracyclin repressor-like, C-terminal domain"/>
    <property type="match status" value="1"/>
</dbReference>
<keyword evidence="1" id="KW-0175">Coiled coil</keyword>
<organism evidence="5 6">
    <name type="scientific">Phytopseudomonas flavescens</name>
    <dbReference type="NCBI Taxonomy" id="29435"/>
    <lineage>
        <taxon>Bacteria</taxon>
        <taxon>Pseudomonadati</taxon>
        <taxon>Pseudomonadota</taxon>
        <taxon>Gammaproteobacteria</taxon>
        <taxon>Pseudomonadales</taxon>
        <taxon>Pseudomonadaceae</taxon>
        <taxon>Phytopseudomonas</taxon>
    </lineage>
</organism>
<evidence type="ECO:0000256" key="2">
    <source>
        <dbReference type="ARBA" id="ARBA00023125"/>
    </source>
</evidence>
<dbReference type="InterPro" id="IPR023772">
    <property type="entry name" value="DNA-bd_HTH_TetR-type_CS"/>
</dbReference>
<dbReference type="InterPro" id="IPR001647">
    <property type="entry name" value="HTH_TetR"/>
</dbReference>
<evidence type="ECO:0000313" key="5">
    <source>
        <dbReference type="EMBL" id="SDI21472.1"/>
    </source>
</evidence>
<dbReference type="Pfam" id="PF00440">
    <property type="entry name" value="TetR_N"/>
    <property type="match status" value="1"/>
</dbReference>
<evidence type="ECO:0000256" key="1">
    <source>
        <dbReference type="ARBA" id="ARBA00023054"/>
    </source>
</evidence>
<dbReference type="PANTHER" id="PTHR30055:SF183">
    <property type="entry name" value="NUCLEOID OCCLUSION FACTOR SLMA"/>
    <property type="match status" value="1"/>
</dbReference>
<dbReference type="PROSITE" id="PS50977">
    <property type="entry name" value="HTH_TETR_2"/>
    <property type="match status" value="1"/>
</dbReference>
<feature type="DNA-binding region" description="H-T-H motif" evidence="3">
    <location>
        <begin position="47"/>
        <end position="66"/>
    </location>
</feature>
<name>A0A1G8IRJ3_9GAMM</name>
<evidence type="ECO:0000256" key="3">
    <source>
        <dbReference type="PROSITE-ProRule" id="PRU00335"/>
    </source>
</evidence>
<dbReference type="GO" id="GO:0000976">
    <property type="term" value="F:transcription cis-regulatory region binding"/>
    <property type="evidence" value="ECO:0007669"/>
    <property type="project" value="TreeGrafter"/>
</dbReference>
<proteinExistence type="predicted"/>
<evidence type="ECO:0000313" key="6">
    <source>
        <dbReference type="Proteomes" id="UP000198606"/>
    </source>
</evidence>
<dbReference type="PANTHER" id="PTHR30055">
    <property type="entry name" value="HTH-TYPE TRANSCRIPTIONAL REGULATOR RUTR"/>
    <property type="match status" value="1"/>
</dbReference>
<gene>
    <name evidence="5" type="ORF">SAMN05216588_11324</name>
</gene>